<protein>
    <submittedName>
        <fullName evidence="3">DUF5818 domain-containing protein</fullName>
    </submittedName>
</protein>
<evidence type="ECO:0000313" key="4">
    <source>
        <dbReference type="Proteomes" id="UP001240639"/>
    </source>
</evidence>
<proteinExistence type="predicted"/>
<feature type="chain" id="PRO_5047532386" evidence="2">
    <location>
        <begin position="21"/>
        <end position="245"/>
    </location>
</feature>
<dbReference type="EMBL" id="JAVAIM010000001">
    <property type="protein sequence ID" value="MDP4575492.1"/>
    <property type="molecule type" value="Genomic_DNA"/>
</dbReference>
<feature type="region of interest" description="Disordered" evidence="1">
    <location>
        <begin position="23"/>
        <end position="57"/>
    </location>
</feature>
<organism evidence="3 4">
    <name type="scientific">Qipengyuania profundimaris</name>
    <dbReference type="NCBI Taxonomy" id="3067652"/>
    <lineage>
        <taxon>Bacteria</taxon>
        <taxon>Pseudomonadati</taxon>
        <taxon>Pseudomonadota</taxon>
        <taxon>Alphaproteobacteria</taxon>
        <taxon>Sphingomonadales</taxon>
        <taxon>Erythrobacteraceae</taxon>
        <taxon>Qipengyuania</taxon>
    </lineage>
</organism>
<dbReference type="InterPro" id="IPR043856">
    <property type="entry name" value="DUF5818"/>
</dbReference>
<dbReference type="RefSeq" id="WP_305932786.1">
    <property type="nucleotide sequence ID" value="NZ_JAVAIM010000001.1"/>
</dbReference>
<evidence type="ECO:0000256" key="2">
    <source>
        <dbReference type="SAM" id="SignalP"/>
    </source>
</evidence>
<gene>
    <name evidence="3" type="ORF">Q9K02_10120</name>
</gene>
<name>A0ABT9HRN6_9SPHN</name>
<dbReference type="PROSITE" id="PS51257">
    <property type="entry name" value="PROKAR_LIPOPROTEIN"/>
    <property type="match status" value="1"/>
</dbReference>
<reference evidence="3 4" key="1">
    <citation type="submission" date="2023-08" db="EMBL/GenBank/DDBJ databases">
        <title>genomic of G39.</title>
        <authorList>
            <person name="Wang Y."/>
        </authorList>
    </citation>
    <scope>NUCLEOTIDE SEQUENCE [LARGE SCALE GENOMIC DNA]</scope>
    <source>
        <strain evidence="3 4">G39</strain>
    </source>
</reference>
<feature type="signal peptide" evidence="2">
    <location>
        <begin position="1"/>
        <end position="20"/>
    </location>
</feature>
<evidence type="ECO:0000256" key="1">
    <source>
        <dbReference type="SAM" id="MobiDB-lite"/>
    </source>
</evidence>
<sequence>MTTTSRLQSTLAIAASLSLAACTGAGEPDPGSPPEISDETGNPAAGTRPSGQPALVTKQGRIGDGVECATLTTPDGELWSFTMGDTDFAAGDYVSITGEIADASFCQQGQGTLIVQDITKAEPPARDRDPARAGGIALTTEYLIGEWVAKGVDADCARPDFAIRRSPGALVLEAEIDGHDNDAAIVLGNYPRLDLDEPRQDLPMEARGPDGVAILRPATDAAYDPLTIGSATIAGDGVVFIRCSG</sequence>
<dbReference type="Pfam" id="PF19135">
    <property type="entry name" value="DUF5818"/>
    <property type="match status" value="1"/>
</dbReference>
<keyword evidence="4" id="KW-1185">Reference proteome</keyword>
<keyword evidence="2" id="KW-0732">Signal</keyword>
<comment type="caution">
    <text evidence="3">The sequence shown here is derived from an EMBL/GenBank/DDBJ whole genome shotgun (WGS) entry which is preliminary data.</text>
</comment>
<dbReference type="Proteomes" id="UP001240639">
    <property type="component" value="Unassembled WGS sequence"/>
</dbReference>
<accession>A0ABT9HRN6</accession>
<evidence type="ECO:0000313" key="3">
    <source>
        <dbReference type="EMBL" id="MDP4575492.1"/>
    </source>
</evidence>